<gene>
    <name evidence="1" type="ORF">RF11_08172</name>
</gene>
<comment type="caution">
    <text evidence="1">The sequence shown here is derived from an EMBL/GenBank/DDBJ whole genome shotgun (WGS) entry which is preliminary data.</text>
</comment>
<proteinExistence type="predicted"/>
<dbReference type="EMBL" id="JWZT01001045">
    <property type="protein sequence ID" value="KII72996.1"/>
    <property type="molecule type" value="Genomic_DNA"/>
</dbReference>
<reference evidence="1 2" key="1">
    <citation type="journal article" date="2014" name="Genome Biol. Evol.">
        <title>The genome of the myxosporean Thelohanellus kitauei shows adaptations to nutrient acquisition within its fish host.</title>
        <authorList>
            <person name="Yang Y."/>
            <person name="Xiong J."/>
            <person name="Zhou Z."/>
            <person name="Huo F."/>
            <person name="Miao W."/>
            <person name="Ran C."/>
            <person name="Liu Y."/>
            <person name="Zhang J."/>
            <person name="Feng J."/>
            <person name="Wang M."/>
            <person name="Wang M."/>
            <person name="Wang L."/>
            <person name="Yao B."/>
        </authorList>
    </citation>
    <scope>NUCLEOTIDE SEQUENCE [LARGE SCALE GENOMIC DNA]</scope>
    <source>
        <strain evidence="1">Wuqing</strain>
    </source>
</reference>
<evidence type="ECO:0000313" key="2">
    <source>
        <dbReference type="Proteomes" id="UP000031668"/>
    </source>
</evidence>
<accession>A0A0C2N054</accession>
<organism evidence="1 2">
    <name type="scientific">Thelohanellus kitauei</name>
    <name type="common">Myxosporean</name>
    <dbReference type="NCBI Taxonomy" id="669202"/>
    <lineage>
        <taxon>Eukaryota</taxon>
        <taxon>Metazoa</taxon>
        <taxon>Cnidaria</taxon>
        <taxon>Myxozoa</taxon>
        <taxon>Myxosporea</taxon>
        <taxon>Bivalvulida</taxon>
        <taxon>Platysporina</taxon>
        <taxon>Myxobolidae</taxon>
        <taxon>Thelohanellus</taxon>
    </lineage>
</organism>
<dbReference type="AlphaFoldDB" id="A0A0C2N054"/>
<evidence type="ECO:0000313" key="1">
    <source>
        <dbReference type="EMBL" id="KII72996.1"/>
    </source>
</evidence>
<name>A0A0C2N054_THEKT</name>
<protein>
    <submittedName>
        <fullName evidence="1">Uncharacterized protein</fullName>
    </submittedName>
</protein>
<sequence>MDLNYHETKIHKSRRFLRKTFVEIENNRIFTEQKIQELKNCIIIEIRSKNHIRPRFLGQYKIRIDENCILDTVNRESLFNSRYCVNNYKKIFKDKKQWHIING</sequence>
<dbReference type="Proteomes" id="UP000031668">
    <property type="component" value="Unassembled WGS sequence"/>
</dbReference>
<keyword evidence="2" id="KW-1185">Reference proteome</keyword>